<feature type="domain" description="C2H2-type" evidence="3">
    <location>
        <begin position="304"/>
        <end position="331"/>
    </location>
</feature>
<dbReference type="GO" id="GO:0008270">
    <property type="term" value="F:zinc ion binding"/>
    <property type="evidence" value="ECO:0007669"/>
    <property type="project" value="UniProtKB-KW"/>
</dbReference>
<dbReference type="AlphaFoldDB" id="A0A443SN96"/>
<dbReference type="SUPFAM" id="SSF57667">
    <property type="entry name" value="beta-beta-alpha zinc fingers"/>
    <property type="match status" value="1"/>
</dbReference>
<keyword evidence="1" id="KW-0862">Zinc</keyword>
<evidence type="ECO:0000313" key="5">
    <source>
        <dbReference type="Proteomes" id="UP000288716"/>
    </source>
</evidence>
<dbReference type="STRING" id="299467.A0A443SN96"/>
<evidence type="ECO:0000313" key="4">
    <source>
        <dbReference type="EMBL" id="RWS29000.1"/>
    </source>
</evidence>
<dbReference type="VEuPathDB" id="VectorBase:LDEU003042"/>
<organism evidence="4 5">
    <name type="scientific">Leptotrombidium deliense</name>
    <dbReference type="NCBI Taxonomy" id="299467"/>
    <lineage>
        <taxon>Eukaryota</taxon>
        <taxon>Metazoa</taxon>
        <taxon>Ecdysozoa</taxon>
        <taxon>Arthropoda</taxon>
        <taxon>Chelicerata</taxon>
        <taxon>Arachnida</taxon>
        <taxon>Acari</taxon>
        <taxon>Acariformes</taxon>
        <taxon>Trombidiformes</taxon>
        <taxon>Prostigmata</taxon>
        <taxon>Anystina</taxon>
        <taxon>Parasitengona</taxon>
        <taxon>Trombiculoidea</taxon>
        <taxon>Trombiculidae</taxon>
        <taxon>Leptotrombidium</taxon>
    </lineage>
</organism>
<evidence type="ECO:0000256" key="2">
    <source>
        <dbReference type="SAM" id="MobiDB-lite"/>
    </source>
</evidence>
<keyword evidence="5" id="KW-1185">Reference proteome</keyword>
<feature type="region of interest" description="Disordered" evidence="2">
    <location>
        <begin position="246"/>
        <end position="265"/>
    </location>
</feature>
<dbReference type="PROSITE" id="PS00028">
    <property type="entry name" value="ZINC_FINGER_C2H2_1"/>
    <property type="match status" value="1"/>
</dbReference>
<dbReference type="InterPro" id="IPR036236">
    <property type="entry name" value="Znf_C2H2_sf"/>
</dbReference>
<sequence>MPRSFLIKKSSLYCIEKKVALVSNSDDFEDCEELDIENASDSKGPFDLSTKSRKLEEVVAKAVNHTKDDCSMITDNTSTMNDTQARRLLRNNQCSVITNVAHSNALETEVTESSIVPRSVSQQYSPKIQANIAKSALTPLAPLEPLSINHDTDAVKASYQQLHPHPMYSQFIREYASQGQYHIPYYFSPPAVYPDAVTFPISPPRTPFYRQERISPQYPTNACSPDITRHLSPSEKCESIIWSAGKGKLSPEVSPPSSSSGSEYENSSVYAFSNYTVNVNEKKMSSKSSRIKKDDCCSEVPSRYQCADCKKSYSTLSGLTKHQEFHCSTQAK</sequence>
<dbReference type="EMBL" id="NCKV01001112">
    <property type="protein sequence ID" value="RWS29000.1"/>
    <property type="molecule type" value="Genomic_DNA"/>
</dbReference>
<accession>A0A443SN96</accession>
<gene>
    <name evidence="4" type="ORF">B4U80_13661</name>
</gene>
<dbReference type="OrthoDB" id="5428132at2759"/>
<comment type="caution">
    <text evidence="4">The sequence shown here is derived from an EMBL/GenBank/DDBJ whole genome shotgun (WGS) entry which is preliminary data.</text>
</comment>
<reference evidence="4 5" key="1">
    <citation type="journal article" date="2018" name="Gigascience">
        <title>Genomes of trombidid mites reveal novel predicted allergens and laterally-transferred genes associated with secondary metabolism.</title>
        <authorList>
            <person name="Dong X."/>
            <person name="Chaisiri K."/>
            <person name="Xia D."/>
            <person name="Armstrong S.D."/>
            <person name="Fang Y."/>
            <person name="Donnelly M.J."/>
            <person name="Kadowaki T."/>
            <person name="McGarry J.W."/>
            <person name="Darby A.C."/>
            <person name="Makepeace B.L."/>
        </authorList>
    </citation>
    <scope>NUCLEOTIDE SEQUENCE [LARGE SCALE GENOMIC DNA]</scope>
    <source>
        <strain evidence="4">UoL-UT</strain>
    </source>
</reference>
<name>A0A443SN96_9ACAR</name>
<dbReference type="Proteomes" id="UP000288716">
    <property type="component" value="Unassembled WGS sequence"/>
</dbReference>
<keyword evidence="1" id="KW-0479">Metal-binding</keyword>
<feature type="compositionally biased region" description="Low complexity" evidence="2">
    <location>
        <begin position="250"/>
        <end position="265"/>
    </location>
</feature>
<keyword evidence="1" id="KW-0863">Zinc-finger</keyword>
<protein>
    <submittedName>
        <fullName evidence="4">Protein escargot-like protein</fullName>
    </submittedName>
</protein>
<feature type="non-terminal residue" evidence="4">
    <location>
        <position position="332"/>
    </location>
</feature>
<evidence type="ECO:0000256" key="1">
    <source>
        <dbReference type="PROSITE-ProRule" id="PRU00042"/>
    </source>
</evidence>
<dbReference type="PROSITE" id="PS50157">
    <property type="entry name" value="ZINC_FINGER_C2H2_2"/>
    <property type="match status" value="1"/>
</dbReference>
<proteinExistence type="predicted"/>
<dbReference type="InterPro" id="IPR013087">
    <property type="entry name" value="Znf_C2H2_type"/>
</dbReference>
<evidence type="ECO:0000259" key="3">
    <source>
        <dbReference type="PROSITE" id="PS50157"/>
    </source>
</evidence>